<dbReference type="Proteomes" id="UP001589532">
    <property type="component" value="Unassembled WGS sequence"/>
</dbReference>
<evidence type="ECO:0000313" key="2">
    <source>
        <dbReference type="Proteomes" id="UP001589532"/>
    </source>
</evidence>
<dbReference type="RefSeq" id="WP_344987689.1">
    <property type="nucleotide sequence ID" value="NZ_BAAAXV010000001.1"/>
</dbReference>
<keyword evidence="2" id="KW-1185">Reference proteome</keyword>
<name>A0ABV5S735_9ACTN</name>
<reference evidence="1 2" key="1">
    <citation type="submission" date="2024-09" db="EMBL/GenBank/DDBJ databases">
        <authorList>
            <person name="Sun Q."/>
            <person name="Mori K."/>
        </authorList>
    </citation>
    <scope>NUCLEOTIDE SEQUENCE [LARGE SCALE GENOMIC DNA]</scope>
    <source>
        <strain evidence="1 2">JCM 3143</strain>
    </source>
</reference>
<protein>
    <submittedName>
        <fullName evidence="1">Uncharacterized protein</fullName>
    </submittedName>
</protein>
<accession>A0ABV5S735</accession>
<gene>
    <name evidence="1" type="ORF">ACFFSA_30740</name>
</gene>
<evidence type="ECO:0000313" key="1">
    <source>
        <dbReference type="EMBL" id="MFB9627479.1"/>
    </source>
</evidence>
<organism evidence="1 2">
    <name type="scientific">Nonomuraea helvata</name>
    <dbReference type="NCBI Taxonomy" id="37484"/>
    <lineage>
        <taxon>Bacteria</taxon>
        <taxon>Bacillati</taxon>
        <taxon>Actinomycetota</taxon>
        <taxon>Actinomycetes</taxon>
        <taxon>Streptosporangiales</taxon>
        <taxon>Streptosporangiaceae</taxon>
        <taxon>Nonomuraea</taxon>
    </lineage>
</organism>
<dbReference type="EMBL" id="JBHMBW010000033">
    <property type="protein sequence ID" value="MFB9627479.1"/>
    <property type="molecule type" value="Genomic_DNA"/>
</dbReference>
<comment type="caution">
    <text evidence="1">The sequence shown here is derived from an EMBL/GenBank/DDBJ whole genome shotgun (WGS) entry which is preliminary data.</text>
</comment>
<sequence>MRPVIFSVATALTAAISSSGSAWYGEAPPSRFPIASVTRPARPG</sequence>
<proteinExistence type="predicted"/>